<dbReference type="InterPro" id="IPR043425">
    <property type="entry name" value="NusG-like"/>
</dbReference>
<dbReference type="AlphaFoldDB" id="A0A1M4X1S3"/>
<dbReference type="InterPro" id="IPR006645">
    <property type="entry name" value="NGN-like_dom"/>
</dbReference>
<protein>
    <submittedName>
        <fullName evidence="5">Transcription antitermination factor NusG</fullName>
    </submittedName>
</protein>
<gene>
    <name evidence="5" type="ORF">SAMN02745206_00957</name>
</gene>
<organism evidence="5 6">
    <name type="scientific">Desulfacinum infernum DSM 9756</name>
    <dbReference type="NCBI Taxonomy" id="1121391"/>
    <lineage>
        <taxon>Bacteria</taxon>
        <taxon>Pseudomonadati</taxon>
        <taxon>Thermodesulfobacteriota</taxon>
        <taxon>Syntrophobacteria</taxon>
        <taxon>Syntrophobacterales</taxon>
        <taxon>Syntrophobacteraceae</taxon>
        <taxon>Desulfacinum</taxon>
    </lineage>
</organism>
<name>A0A1M4X1S3_9BACT</name>
<dbReference type="CDD" id="cd09893">
    <property type="entry name" value="NGN_SP_TaA"/>
    <property type="match status" value="1"/>
</dbReference>
<dbReference type="STRING" id="1121391.SAMN02745206_00957"/>
<accession>A0A1M4X1S3</accession>
<evidence type="ECO:0000313" key="5">
    <source>
        <dbReference type="EMBL" id="SHE87448.1"/>
    </source>
</evidence>
<keyword evidence="2" id="KW-0805">Transcription regulation</keyword>
<keyword evidence="6" id="KW-1185">Reference proteome</keyword>
<keyword evidence="1" id="KW-0889">Transcription antitermination</keyword>
<dbReference type="SUPFAM" id="SSF50104">
    <property type="entry name" value="Translation proteins SH3-like domain"/>
    <property type="match status" value="1"/>
</dbReference>
<sequence length="203" mass="23024">MQATDTKGTERREERLIEVPEGPGLFREDVPAWYALYVQVNHEKKVADILARKEITCFLPLVEKWSKRRDRRLRIQVPIFPGYLFVNAALDNHTHVEILKVPGSVYILKNQDGPMPIPTYQVESLRTMLGAAKDLTVHPYLKEGDWVQVVRGPLVGCVGILVRLNPKRGKLVINVDVIQKAASVELDMEDVIRIDPPRGGLKD</sequence>
<proteinExistence type="predicted"/>
<reference evidence="6" key="1">
    <citation type="submission" date="2016-11" db="EMBL/GenBank/DDBJ databases">
        <authorList>
            <person name="Varghese N."/>
            <person name="Submissions S."/>
        </authorList>
    </citation>
    <scope>NUCLEOTIDE SEQUENCE [LARGE SCALE GENOMIC DNA]</scope>
    <source>
        <strain evidence="6">DSM 9756</strain>
    </source>
</reference>
<dbReference type="PANTHER" id="PTHR30265:SF4">
    <property type="entry name" value="KOW MOTIF FAMILY PROTEIN, EXPRESSED"/>
    <property type="match status" value="1"/>
</dbReference>
<evidence type="ECO:0000256" key="2">
    <source>
        <dbReference type="ARBA" id="ARBA00023015"/>
    </source>
</evidence>
<dbReference type="GO" id="GO:0006354">
    <property type="term" value="P:DNA-templated transcription elongation"/>
    <property type="evidence" value="ECO:0007669"/>
    <property type="project" value="InterPro"/>
</dbReference>
<dbReference type="GO" id="GO:0031564">
    <property type="term" value="P:transcription antitermination"/>
    <property type="evidence" value="ECO:0007669"/>
    <property type="project" value="UniProtKB-KW"/>
</dbReference>
<dbReference type="NCBIfam" id="NF033644">
    <property type="entry name" value="antiterm_UpxY"/>
    <property type="match status" value="1"/>
</dbReference>
<dbReference type="PANTHER" id="PTHR30265">
    <property type="entry name" value="RHO-INTERACTING TRANSCRIPTION TERMINATION FACTOR NUSG"/>
    <property type="match status" value="1"/>
</dbReference>
<dbReference type="InterPro" id="IPR008991">
    <property type="entry name" value="Translation_prot_SH3-like_sf"/>
</dbReference>
<dbReference type="Pfam" id="PF02357">
    <property type="entry name" value="NusG"/>
    <property type="match status" value="1"/>
</dbReference>
<dbReference type="RefSeq" id="WP_073037485.1">
    <property type="nucleotide sequence ID" value="NZ_FQVB01000008.1"/>
</dbReference>
<feature type="domain" description="NusG-like N-terminal" evidence="4">
    <location>
        <begin position="30"/>
        <end position="129"/>
    </location>
</feature>
<dbReference type="InterPro" id="IPR036735">
    <property type="entry name" value="NGN_dom_sf"/>
</dbReference>
<dbReference type="Proteomes" id="UP000184076">
    <property type="component" value="Unassembled WGS sequence"/>
</dbReference>
<dbReference type="SMART" id="SM00738">
    <property type="entry name" value="NGN"/>
    <property type="match status" value="1"/>
</dbReference>
<evidence type="ECO:0000313" key="6">
    <source>
        <dbReference type="Proteomes" id="UP000184076"/>
    </source>
</evidence>
<dbReference type="Gene3D" id="3.30.70.940">
    <property type="entry name" value="NusG, N-terminal domain"/>
    <property type="match status" value="1"/>
</dbReference>
<keyword evidence="3" id="KW-0804">Transcription</keyword>
<evidence type="ECO:0000259" key="4">
    <source>
        <dbReference type="SMART" id="SM00738"/>
    </source>
</evidence>
<evidence type="ECO:0000256" key="1">
    <source>
        <dbReference type="ARBA" id="ARBA00022814"/>
    </source>
</evidence>
<dbReference type="SUPFAM" id="SSF82679">
    <property type="entry name" value="N-utilization substance G protein NusG, N-terminal domain"/>
    <property type="match status" value="1"/>
</dbReference>
<dbReference type="OrthoDB" id="9790639at2"/>
<evidence type="ECO:0000256" key="3">
    <source>
        <dbReference type="ARBA" id="ARBA00023163"/>
    </source>
</evidence>
<dbReference type="EMBL" id="FQVB01000008">
    <property type="protein sequence ID" value="SHE87448.1"/>
    <property type="molecule type" value="Genomic_DNA"/>
</dbReference>
<dbReference type="CDD" id="cd06091">
    <property type="entry name" value="KOW_NusG"/>
    <property type="match status" value="1"/>
</dbReference>